<protein>
    <recommendedName>
        <fullName evidence="1">KIAA0319-like C-terminal domain-containing protein</fullName>
    </recommendedName>
</protein>
<evidence type="ECO:0000259" key="1">
    <source>
        <dbReference type="Pfam" id="PF23620"/>
    </source>
</evidence>
<proteinExistence type="predicted"/>
<organism evidence="2 3">
    <name type="scientific">Ameca splendens</name>
    <dbReference type="NCBI Taxonomy" id="208324"/>
    <lineage>
        <taxon>Eukaryota</taxon>
        <taxon>Metazoa</taxon>
        <taxon>Chordata</taxon>
        <taxon>Craniata</taxon>
        <taxon>Vertebrata</taxon>
        <taxon>Euteleostomi</taxon>
        <taxon>Actinopterygii</taxon>
        <taxon>Neopterygii</taxon>
        <taxon>Teleostei</taxon>
        <taxon>Neoteleostei</taxon>
        <taxon>Acanthomorphata</taxon>
        <taxon>Ovalentaria</taxon>
        <taxon>Atherinomorphae</taxon>
        <taxon>Cyprinodontiformes</taxon>
        <taxon>Goodeidae</taxon>
        <taxon>Ameca</taxon>
    </lineage>
</organism>
<dbReference type="Proteomes" id="UP001469553">
    <property type="component" value="Unassembled WGS sequence"/>
</dbReference>
<accession>A0ABV0ZGS6</accession>
<keyword evidence="3" id="KW-1185">Reference proteome</keyword>
<dbReference type="InterPro" id="IPR056502">
    <property type="entry name" value="KIAA0319-like_C"/>
</dbReference>
<sequence>MFCSSTVLQFSVQGPSGPLSASSLVVLLKKQLLQEKSNFLLFKVLRVDTVGKLLTDPSVIKFSGTETLGPSEQSGPSEPSGTFVLIEVNSPLGTWVGLDDFTCWITLIGSSVY</sequence>
<comment type="caution">
    <text evidence="2">The sequence shown here is derived from an EMBL/GenBank/DDBJ whole genome shotgun (WGS) entry which is preliminary data.</text>
</comment>
<dbReference type="Pfam" id="PF23620">
    <property type="entry name" value="KIAA0319"/>
    <property type="match status" value="1"/>
</dbReference>
<evidence type="ECO:0000313" key="2">
    <source>
        <dbReference type="EMBL" id="MEQ2305047.1"/>
    </source>
</evidence>
<dbReference type="EMBL" id="JAHRIP010061001">
    <property type="protein sequence ID" value="MEQ2305047.1"/>
    <property type="molecule type" value="Genomic_DNA"/>
</dbReference>
<evidence type="ECO:0000313" key="3">
    <source>
        <dbReference type="Proteomes" id="UP001469553"/>
    </source>
</evidence>
<feature type="domain" description="KIAA0319-like C-terminal" evidence="1">
    <location>
        <begin position="4"/>
        <end position="49"/>
    </location>
</feature>
<reference evidence="2 3" key="1">
    <citation type="submission" date="2021-06" db="EMBL/GenBank/DDBJ databases">
        <authorList>
            <person name="Palmer J.M."/>
        </authorList>
    </citation>
    <scope>NUCLEOTIDE SEQUENCE [LARGE SCALE GENOMIC DNA]</scope>
    <source>
        <strain evidence="2 3">AS_MEX2019</strain>
        <tissue evidence="2">Muscle</tissue>
    </source>
</reference>
<gene>
    <name evidence="2" type="ORF">AMECASPLE_033541</name>
</gene>
<name>A0ABV0ZGS6_9TELE</name>